<keyword evidence="1" id="KW-1133">Transmembrane helix</keyword>
<dbReference type="Proteomes" id="UP000623067">
    <property type="component" value="Unassembled WGS sequence"/>
</dbReference>
<protein>
    <submittedName>
        <fullName evidence="2">Uncharacterized protein</fullName>
    </submittedName>
</protein>
<comment type="caution">
    <text evidence="2">The sequence shown here is derived from an EMBL/GenBank/DDBJ whole genome shotgun (WGS) entry which is preliminary data.</text>
</comment>
<organism evidence="2 3">
    <name type="scientific">Sphingomonas metalli</name>
    <dbReference type="NCBI Taxonomy" id="1779358"/>
    <lineage>
        <taxon>Bacteria</taxon>
        <taxon>Pseudomonadati</taxon>
        <taxon>Pseudomonadota</taxon>
        <taxon>Alphaproteobacteria</taxon>
        <taxon>Sphingomonadales</taxon>
        <taxon>Sphingomonadaceae</taxon>
        <taxon>Sphingomonas</taxon>
    </lineage>
</organism>
<accession>A0A916T9Z7</accession>
<dbReference type="AlphaFoldDB" id="A0A916T9Z7"/>
<gene>
    <name evidence="2" type="ORF">GCM10011380_28180</name>
</gene>
<sequence length="200" mass="21125">MFTAGSRHFAFTRIEYQASTRHDLGHSVVVARGWRPSAIIGAMVALLGGTTLIALAINSTRASAGYRYVVSVPLPPVRHAPRPEAPLLKPVVRATRHAAVPVTPLPVRVDPQIADYTVGELDSAVEPAGANSMSAAIGAAMTTGRLQQWATSDGGERGFVVVGPAESGSSGCRAVSILIRRDGDNQVERRRQCPNDPVTP</sequence>
<evidence type="ECO:0000256" key="1">
    <source>
        <dbReference type="SAM" id="Phobius"/>
    </source>
</evidence>
<reference evidence="2" key="2">
    <citation type="submission" date="2020-09" db="EMBL/GenBank/DDBJ databases">
        <authorList>
            <person name="Sun Q."/>
            <person name="Zhou Y."/>
        </authorList>
    </citation>
    <scope>NUCLEOTIDE SEQUENCE</scope>
    <source>
        <strain evidence="2">CGMCC 1.15330</strain>
    </source>
</reference>
<proteinExistence type="predicted"/>
<feature type="transmembrane region" description="Helical" evidence="1">
    <location>
        <begin position="38"/>
        <end position="57"/>
    </location>
</feature>
<evidence type="ECO:0000313" key="2">
    <source>
        <dbReference type="EMBL" id="GGB37139.1"/>
    </source>
</evidence>
<name>A0A916T9Z7_9SPHN</name>
<dbReference type="EMBL" id="BMIH01000003">
    <property type="protein sequence ID" value="GGB37139.1"/>
    <property type="molecule type" value="Genomic_DNA"/>
</dbReference>
<keyword evidence="3" id="KW-1185">Reference proteome</keyword>
<evidence type="ECO:0000313" key="3">
    <source>
        <dbReference type="Proteomes" id="UP000623067"/>
    </source>
</evidence>
<keyword evidence="1" id="KW-0812">Transmembrane</keyword>
<keyword evidence="1" id="KW-0472">Membrane</keyword>
<reference evidence="2" key="1">
    <citation type="journal article" date="2014" name="Int. J. Syst. Evol. Microbiol.">
        <title>Complete genome sequence of Corynebacterium casei LMG S-19264T (=DSM 44701T), isolated from a smear-ripened cheese.</title>
        <authorList>
            <consortium name="US DOE Joint Genome Institute (JGI-PGF)"/>
            <person name="Walter F."/>
            <person name="Albersmeier A."/>
            <person name="Kalinowski J."/>
            <person name="Ruckert C."/>
        </authorList>
    </citation>
    <scope>NUCLEOTIDE SEQUENCE</scope>
    <source>
        <strain evidence="2">CGMCC 1.15330</strain>
    </source>
</reference>